<dbReference type="SUPFAM" id="SSF69318">
    <property type="entry name" value="Integrin alpha N-terminal domain"/>
    <property type="match status" value="1"/>
</dbReference>
<reference evidence="1" key="1">
    <citation type="submission" date="2018-05" db="EMBL/GenBank/DDBJ databases">
        <authorList>
            <person name="Lanie J.A."/>
            <person name="Ng W.-L."/>
            <person name="Kazmierczak K.M."/>
            <person name="Andrzejewski T.M."/>
            <person name="Davidsen T.M."/>
            <person name="Wayne K.J."/>
            <person name="Tettelin H."/>
            <person name="Glass J.I."/>
            <person name="Rusch D."/>
            <person name="Podicherti R."/>
            <person name="Tsui H.-C.T."/>
            <person name="Winkler M.E."/>
        </authorList>
    </citation>
    <scope>NUCLEOTIDE SEQUENCE</scope>
</reference>
<name>A0A382HSE2_9ZZZZ</name>
<gene>
    <name evidence="1" type="ORF">METZ01_LOCUS242711</name>
</gene>
<evidence type="ECO:0000313" key="1">
    <source>
        <dbReference type="EMBL" id="SVB89857.1"/>
    </source>
</evidence>
<proteinExistence type="predicted"/>
<accession>A0A382HSE2</accession>
<dbReference type="InterPro" id="IPR028994">
    <property type="entry name" value="Integrin_alpha_N"/>
</dbReference>
<dbReference type="AlphaFoldDB" id="A0A382HSE2"/>
<protein>
    <submittedName>
        <fullName evidence="1">Uncharacterized protein</fullName>
    </submittedName>
</protein>
<organism evidence="1">
    <name type="scientific">marine metagenome</name>
    <dbReference type="NCBI Taxonomy" id="408172"/>
    <lineage>
        <taxon>unclassified sequences</taxon>
        <taxon>metagenomes</taxon>
        <taxon>ecological metagenomes</taxon>
    </lineage>
</organism>
<dbReference type="EMBL" id="UINC01062849">
    <property type="protein sequence ID" value="SVB89857.1"/>
    <property type="molecule type" value="Genomic_DNA"/>
</dbReference>
<sequence length="299" mass="34556">MKIKSFAFLLALTFLFPSAVFSQETEFKKEYWEDGKSRSKIHCGNYSIQAKEDLSDKKSKLLYLVFTDDKGNFFNSAPGYEIDRVKCVDLTGDGKPELFLQLWHRGNSASSYETFVYLLENPIQLVFRNRYLTKKFTDLNQDGIQEIATWYPFRYFGGLCGACSPTIKRIFCYHEEKFKDCSALFPDHIESNLEKSKKKLISEGIKTANNLGDEKHVFLRSFAVEVLAYSMLMNKEVEGMTYLGKILPKIAHEWIEYKKFDIQKILNSKSPEGAIQETNRFVDLVKAGMDAYSKNNEKN</sequence>